<dbReference type="SUPFAM" id="SSF52540">
    <property type="entry name" value="P-loop containing nucleoside triphosphate hydrolases"/>
    <property type="match status" value="1"/>
</dbReference>
<dbReference type="InterPro" id="IPR002182">
    <property type="entry name" value="NB-ARC"/>
</dbReference>
<dbReference type="SUPFAM" id="SSF52058">
    <property type="entry name" value="L domain-like"/>
    <property type="match status" value="1"/>
</dbReference>
<feature type="domain" description="Disease resistance R13L4/SHOC-2-like LRR" evidence="11">
    <location>
        <begin position="564"/>
        <end position="932"/>
    </location>
</feature>
<dbReference type="Proteomes" id="UP001497457">
    <property type="component" value="Chromosome 26rd"/>
</dbReference>
<dbReference type="CDD" id="cd14798">
    <property type="entry name" value="RX-CC_like"/>
    <property type="match status" value="1"/>
</dbReference>
<dbReference type="GO" id="GO:0009626">
    <property type="term" value="P:plant-type hypersensitive response"/>
    <property type="evidence" value="ECO:0007669"/>
    <property type="project" value="UniProtKB-ARBA"/>
</dbReference>
<dbReference type="InterPro" id="IPR058922">
    <property type="entry name" value="WHD_DRP"/>
</dbReference>
<dbReference type="Gene3D" id="1.20.5.4130">
    <property type="match status" value="1"/>
</dbReference>
<dbReference type="EMBL" id="OZ075136">
    <property type="protein sequence ID" value="CAL5002276.1"/>
    <property type="molecule type" value="Genomic_DNA"/>
</dbReference>
<dbReference type="Gene3D" id="1.10.10.10">
    <property type="entry name" value="Winged helix-like DNA-binding domain superfamily/Winged helix DNA-binding domain"/>
    <property type="match status" value="1"/>
</dbReference>
<dbReference type="GO" id="GO:0042742">
    <property type="term" value="P:defense response to bacterium"/>
    <property type="evidence" value="ECO:0007669"/>
    <property type="project" value="UniProtKB-ARBA"/>
</dbReference>
<feature type="domain" description="Disease resistance protein winged helix" evidence="10">
    <location>
        <begin position="445"/>
        <end position="516"/>
    </location>
</feature>
<dbReference type="InterPro" id="IPR036388">
    <property type="entry name" value="WH-like_DNA-bd_sf"/>
</dbReference>
<proteinExistence type="inferred from homology"/>
<keyword evidence="3" id="KW-0677">Repeat</keyword>
<dbReference type="InterPro" id="IPR041118">
    <property type="entry name" value="Rx_N"/>
</dbReference>
<feature type="domain" description="NB-ARC" evidence="8">
    <location>
        <begin position="170"/>
        <end position="359"/>
    </location>
</feature>
<dbReference type="Pfam" id="PF00931">
    <property type="entry name" value="NB-ARC"/>
    <property type="match status" value="1"/>
</dbReference>
<dbReference type="Gene3D" id="3.40.50.300">
    <property type="entry name" value="P-loop containing nucleotide triphosphate hydrolases"/>
    <property type="match status" value="1"/>
</dbReference>
<evidence type="ECO:0000256" key="1">
    <source>
        <dbReference type="ARBA" id="ARBA00008894"/>
    </source>
</evidence>
<comment type="similarity">
    <text evidence="1">Belongs to the disease resistance NB-LRR family.</text>
</comment>
<name>A0ABC9BKX0_9POAL</name>
<organism evidence="12 13">
    <name type="scientific">Urochloa decumbens</name>
    <dbReference type="NCBI Taxonomy" id="240449"/>
    <lineage>
        <taxon>Eukaryota</taxon>
        <taxon>Viridiplantae</taxon>
        <taxon>Streptophyta</taxon>
        <taxon>Embryophyta</taxon>
        <taxon>Tracheophyta</taxon>
        <taxon>Spermatophyta</taxon>
        <taxon>Magnoliopsida</taxon>
        <taxon>Liliopsida</taxon>
        <taxon>Poales</taxon>
        <taxon>Poaceae</taxon>
        <taxon>PACMAD clade</taxon>
        <taxon>Panicoideae</taxon>
        <taxon>Panicodae</taxon>
        <taxon>Paniceae</taxon>
        <taxon>Melinidinae</taxon>
        <taxon>Urochloa</taxon>
    </lineage>
</organism>
<dbReference type="Gene3D" id="3.80.10.10">
    <property type="entry name" value="Ribonuclease Inhibitor"/>
    <property type="match status" value="1"/>
</dbReference>
<sequence>MVGVTASALMGLMDPLLNRLGSLVERENANLSGIHRQVIFLRDELRSMSTALEMISESEEASMQVKDWLGQLRELSYDVEDCIEIFMHHLDHIATCNGFIQKIISKVITLKAHYHVSIQINELKERVMEVSDRRKRYKIDTSSLFPKSLAIDPRLPALFEEADRLVGIDSQVAKLVQWLTDGTSLHTARKVVSIVGFGGLGKTTLANQVFQKVRNQFDCAAFVSVTRSPNVNKILKDTLLQFLKSSPITADQNQDIARVQEDLNLKTLQYPQLVQMNRDYLDNKRYLVIIDDLWSKQAWKEVQCAFPQNNNASKIITTTRIEDVAKYCSFPHREYVYPMMPLDSDDSKSLFLKRIFYHKDDCPLELKEATDGILRKCRGLPLAIVNIASLLATKPISKREWERMRNSLGSALEQDHELALVKRILFLSYCDLPHYLKICFLHLSIFPEDHVIGRLCLTRKWIAEGFIAEQQGQHLEDTAENYFSELINRNMIEPVGTDYSGRPRACRVHDIMFDLIISLSVKENFVTIMADHKLTPSANKIRRLSLQGKCAEQSLWLGANSLSQVRSFTVFGDVVKIPSLLDFHVLRVLDIQNCPSLEDRDIENIGSLSHLRYISLYNSNISMIPSQIGRLQHLQTLDLRATGIKQLPATISQLHQLARLCVPNGVALPNGIGDMTALEELSMLDASKNSPEVVQELRNLTKLKVLGIKWCGYNAINDEGSFKKSLVSSFCNLGERNLHSLRIETTERCSMDFLFDSLCPQPCHMRTSNNSAIFTRLPKWISYLSVLTNLVIFIEEVGGGDVDVLKDLPALRCLQIFTAEYPQESLTISPNGFKCLEDFHFRPSMYLKKKKAKMSLIFEAGAMPRLHRLWFRFAVHDTVSTYGANFDFGISLLSSLKCLWVSINCRGAMFWEVEAAKATITNAAALLPNRPRNEIHIFGEEDMVEDEEQDNGTADQPDGAPT</sequence>
<evidence type="ECO:0000256" key="3">
    <source>
        <dbReference type="ARBA" id="ARBA00022737"/>
    </source>
</evidence>
<dbReference type="PANTHER" id="PTHR23155:SF1167">
    <property type="entry name" value="OS08G0412100 PROTEIN"/>
    <property type="match status" value="1"/>
</dbReference>
<keyword evidence="2" id="KW-0433">Leucine-rich repeat</keyword>
<dbReference type="Pfam" id="PF18052">
    <property type="entry name" value="Rx_N"/>
    <property type="match status" value="1"/>
</dbReference>
<evidence type="ECO:0000259" key="10">
    <source>
        <dbReference type="Pfam" id="PF23559"/>
    </source>
</evidence>
<dbReference type="Pfam" id="PF23598">
    <property type="entry name" value="LRR_14"/>
    <property type="match status" value="1"/>
</dbReference>
<dbReference type="InterPro" id="IPR044974">
    <property type="entry name" value="Disease_R_plants"/>
</dbReference>
<keyword evidence="13" id="KW-1185">Reference proteome</keyword>
<dbReference type="PANTHER" id="PTHR23155">
    <property type="entry name" value="DISEASE RESISTANCE PROTEIN RP"/>
    <property type="match status" value="1"/>
</dbReference>
<gene>
    <name evidence="12" type="ORF">URODEC1_LOCUS65874</name>
</gene>
<dbReference type="FunFam" id="3.40.50.300:FF:001091">
    <property type="entry name" value="Probable disease resistance protein At1g61300"/>
    <property type="match status" value="1"/>
</dbReference>
<dbReference type="InterPro" id="IPR042197">
    <property type="entry name" value="Apaf_helical"/>
</dbReference>
<dbReference type="InterPro" id="IPR038005">
    <property type="entry name" value="RX-like_CC"/>
</dbReference>
<dbReference type="InterPro" id="IPR032675">
    <property type="entry name" value="LRR_dom_sf"/>
</dbReference>
<evidence type="ECO:0000256" key="2">
    <source>
        <dbReference type="ARBA" id="ARBA00022614"/>
    </source>
</evidence>
<dbReference type="AlphaFoldDB" id="A0ABC9BKX0"/>
<dbReference type="FunFam" id="1.10.10.10:FF:000322">
    <property type="entry name" value="Probable disease resistance protein At1g63360"/>
    <property type="match status" value="1"/>
</dbReference>
<evidence type="ECO:0000313" key="12">
    <source>
        <dbReference type="EMBL" id="CAL5002276.1"/>
    </source>
</evidence>
<evidence type="ECO:0000259" key="9">
    <source>
        <dbReference type="Pfam" id="PF18052"/>
    </source>
</evidence>
<evidence type="ECO:0000259" key="8">
    <source>
        <dbReference type="Pfam" id="PF00931"/>
    </source>
</evidence>
<reference evidence="12 13" key="2">
    <citation type="submission" date="2024-10" db="EMBL/GenBank/DDBJ databases">
        <authorList>
            <person name="Ryan C."/>
        </authorList>
    </citation>
    <scope>NUCLEOTIDE SEQUENCE [LARGE SCALE GENOMIC DNA]</scope>
</reference>
<feature type="compositionally biased region" description="Acidic residues" evidence="7">
    <location>
        <begin position="940"/>
        <end position="950"/>
    </location>
</feature>
<feature type="region of interest" description="Disordered" evidence="7">
    <location>
        <begin position="940"/>
        <end position="962"/>
    </location>
</feature>
<evidence type="ECO:0000313" key="13">
    <source>
        <dbReference type="Proteomes" id="UP001497457"/>
    </source>
</evidence>
<dbReference type="InterPro" id="IPR055414">
    <property type="entry name" value="LRR_R13L4/SHOC2-like"/>
</dbReference>
<evidence type="ECO:0000256" key="4">
    <source>
        <dbReference type="ARBA" id="ARBA00022741"/>
    </source>
</evidence>
<keyword evidence="4" id="KW-0547">Nucleotide-binding</keyword>
<dbReference type="GO" id="GO:0002758">
    <property type="term" value="P:innate immune response-activating signaling pathway"/>
    <property type="evidence" value="ECO:0007669"/>
    <property type="project" value="UniProtKB-ARBA"/>
</dbReference>
<keyword evidence="6" id="KW-0175">Coiled coil</keyword>
<dbReference type="GO" id="GO:0000166">
    <property type="term" value="F:nucleotide binding"/>
    <property type="evidence" value="ECO:0007669"/>
    <property type="project" value="UniProtKB-KW"/>
</dbReference>
<dbReference type="InterPro" id="IPR027417">
    <property type="entry name" value="P-loop_NTPase"/>
</dbReference>
<keyword evidence="5" id="KW-0611">Plant defense</keyword>
<dbReference type="Gene3D" id="1.10.8.430">
    <property type="entry name" value="Helical domain of apoptotic protease-activating factors"/>
    <property type="match status" value="1"/>
</dbReference>
<feature type="domain" description="Disease resistance N-terminal" evidence="9">
    <location>
        <begin position="13"/>
        <end position="93"/>
    </location>
</feature>
<reference evidence="13" key="1">
    <citation type="submission" date="2024-06" db="EMBL/GenBank/DDBJ databases">
        <authorList>
            <person name="Ryan C."/>
        </authorList>
    </citation>
    <scope>NUCLEOTIDE SEQUENCE [LARGE SCALE GENOMIC DNA]</scope>
</reference>
<dbReference type="Pfam" id="PF23559">
    <property type="entry name" value="WHD_DRP"/>
    <property type="match status" value="1"/>
</dbReference>
<evidence type="ECO:0000256" key="7">
    <source>
        <dbReference type="SAM" id="MobiDB-lite"/>
    </source>
</evidence>
<evidence type="ECO:0000259" key="11">
    <source>
        <dbReference type="Pfam" id="PF23598"/>
    </source>
</evidence>
<accession>A0ABC9BKX0</accession>
<protein>
    <submittedName>
        <fullName evidence="12">Uncharacterized protein</fullName>
    </submittedName>
</protein>
<evidence type="ECO:0000256" key="6">
    <source>
        <dbReference type="ARBA" id="ARBA00023054"/>
    </source>
</evidence>
<evidence type="ECO:0000256" key="5">
    <source>
        <dbReference type="ARBA" id="ARBA00022821"/>
    </source>
</evidence>
<dbReference type="PRINTS" id="PR00364">
    <property type="entry name" value="DISEASERSIST"/>
</dbReference>